<dbReference type="PIRSF" id="PIRSF000137">
    <property type="entry name" value="Alcohol_oxidase"/>
    <property type="match status" value="1"/>
</dbReference>
<evidence type="ECO:0000313" key="6">
    <source>
        <dbReference type="EMBL" id="KAL0062655.1"/>
    </source>
</evidence>
<dbReference type="PANTHER" id="PTHR11552:SF147">
    <property type="entry name" value="CHOLINE DEHYDROGENASE, MITOCHONDRIAL"/>
    <property type="match status" value="1"/>
</dbReference>
<comment type="similarity">
    <text evidence="2">Belongs to the GMC oxidoreductase family.</text>
</comment>
<dbReference type="EMBL" id="JBBXMP010000100">
    <property type="protein sequence ID" value="KAL0062655.1"/>
    <property type="molecule type" value="Genomic_DNA"/>
</dbReference>
<keyword evidence="3" id="KW-0285">Flavoprotein</keyword>
<dbReference type="PROSITE" id="PS00624">
    <property type="entry name" value="GMC_OXRED_2"/>
    <property type="match status" value="1"/>
</dbReference>
<feature type="domain" description="Glucose-methanol-choline oxidoreductase N-terminal" evidence="5">
    <location>
        <begin position="197"/>
        <end position="211"/>
    </location>
</feature>
<evidence type="ECO:0000256" key="4">
    <source>
        <dbReference type="ARBA" id="ARBA00022827"/>
    </source>
</evidence>
<organism evidence="6 7">
    <name type="scientific">Marasmius tenuissimus</name>
    <dbReference type="NCBI Taxonomy" id="585030"/>
    <lineage>
        <taxon>Eukaryota</taxon>
        <taxon>Fungi</taxon>
        <taxon>Dikarya</taxon>
        <taxon>Basidiomycota</taxon>
        <taxon>Agaricomycotina</taxon>
        <taxon>Agaricomycetes</taxon>
        <taxon>Agaricomycetidae</taxon>
        <taxon>Agaricales</taxon>
        <taxon>Marasmiineae</taxon>
        <taxon>Marasmiaceae</taxon>
        <taxon>Marasmius</taxon>
    </lineage>
</organism>
<dbReference type="SUPFAM" id="SSF54373">
    <property type="entry name" value="FAD-linked reductases, C-terminal domain"/>
    <property type="match status" value="1"/>
</dbReference>
<protein>
    <recommendedName>
        <fullName evidence="5">Glucose-methanol-choline oxidoreductase N-terminal domain-containing protein</fullName>
    </recommendedName>
</protein>
<dbReference type="Pfam" id="PF00732">
    <property type="entry name" value="GMC_oxred_N"/>
    <property type="match status" value="1"/>
</dbReference>
<dbReference type="InterPro" id="IPR000172">
    <property type="entry name" value="GMC_OxRdtase_N"/>
</dbReference>
<name>A0ABR2ZLU7_9AGAR</name>
<keyword evidence="7" id="KW-1185">Reference proteome</keyword>
<evidence type="ECO:0000256" key="1">
    <source>
        <dbReference type="ARBA" id="ARBA00001974"/>
    </source>
</evidence>
<comment type="caution">
    <text evidence="6">The sequence shown here is derived from an EMBL/GenBank/DDBJ whole genome shotgun (WGS) entry which is preliminary data.</text>
</comment>
<dbReference type="PANTHER" id="PTHR11552">
    <property type="entry name" value="GLUCOSE-METHANOL-CHOLINE GMC OXIDOREDUCTASE"/>
    <property type="match status" value="1"/>
</dbReference>
<accession>A0ABR2ZLU7</accession>
<keyword evidence="4" id="KW-0274">FAD</keyword>
<evidence type="ECO:0000256" key="3">
    <source>
        <dbReference type="ARBA" id="ARBA00022630"/>
    </source>
</evidence>
<sequence>MGYTRGTADDFDRYAAITGDEGWSWENILPYIAKVKTCPVMDYSSLGTDNQFQNEKFLEPLDENATQYDPSVHSSSGINSVSTEGFPRLDIESRVLQSTQESNEFPFNRDMNSGNQLGFGWPQATIENGTRSSSATSYLGPTFIDRPNLNVLVNTQALRLLTSNGDSLSISGVEVTGDGGATCTQIEATKEIILSAGSIMTPHILLHSGIGDSNELDSVGIETLHHLPSVGKNLTEHPFVLNNFQANSNNTSDGAARDPALAAQQLEQWTTNKTGPLVDSPLVMLGWFRLNESSEIFQQFEDPSSGNRSAHIELIFINGFSGAVPETGNFISVGVGGVSPVASGSLTLNSSDPLDSPLINYNLFDSDFDKFVMREAIRTIRRLFALQAWEGFILSSPTNATTDEELDDYIARNGGGLFHPVGTAAMSPEGADWGVVDPDLKVKGVEGLRVVDASVFPKIPTAHTQAPTYIVAERAADLIKETWCSA</sequence>
<gene>
    <name evidence="6" type="ORF">AAF712_010492</name>
</gene>
<dbReference type="InterPro" id="IPR012132">
    <property type="entry name" value="GMC_OxRdtase"/>
</dbReference>
<dbReference type="InterPro" id="IPR036188">
    <property type="entry name" value="FAD/NAD-bd_sf"/>
</dbReference>
<evidence type="ECO:0000259" key="5">
    <source>
        <dbReference type="PROSITE" id="PS00624"/>
    </source>
</evidence>
<dbReference type="Gene3D" id="3.50.50.60">
    <property type="entry name" value="FAD/NAD(P)-binding domain"/>
    <property type="match status" value="1"/>
</dbReference>
<dbReference type="Proteomes" id="UP001437256">
    <property type="component" value="Unassembled WGS sequence"/>
</dbReference>
<dbReference type="Pfam" id="PF05199">
    <property type="entry name" value="GMC_oxred_C"/>
    <property type="match status" value="1"/>
</dbReference>
<evidence type="ECO:0000256" key="2">
    <source>
        <dbReference type="ARBA" id="ARBA00010790"/>
    </source>
</evidence>
<dbReference type="SUPFAM" id="SSF51905">
    <property type="entry name" value="FAD/NAD(P)-binding domain"/>
    <property type="match status" value="1"/>
</dbReference>
<proteinExistence type="inferred from homology"/>
<comment type="cofactor">
    <cofactor evidence="1">
        <name>FAD</name>
        <dbReference type="ChEBI" id="CHEBI:57692"/>
    </cofactor>
</comment>
<dbReference type="Gene3D" id="3.30.560.10">
    <property type="entry name" value="Glucose Oxidase, domain 3"/>
    <property type="match status" value="1"/>
</dbReference>
<reference evidence="6 7" key="1">
    <citation type="submission" date="2024-05" db="EMBL/GenBank/DDBJ databases">
        <title>A draft genome resource for the thread blight pathogen Marasmius tenuissimus strain MS-2.</title>
        <authorList>
            <person name="Yulfo-Soto G.E."/>
            <person name="Baruah I.K."/>
            <person name="Amoako-Attah I."/>
            <person name="Bukari Y."/>
            <person name="Meinhardt L.W."/>
            <person name="Bailey B.A."/>
            <person name="Cohen S.P."/>
        </authorList>
    </citation>
    <scope>NUCLEOTIDE SEQUENCE [LARGE SCALE GENOMIC DNA]</scope>
    <source>
        <strain evidence="6 7">MS-2</strain>
    </source>
</reference>
<dbReference type="InterPro" id="IPR007867">
    <property type="entry name" value="GMC_OxRtase_C"/>
</dbReference>
<evidence type="ECO:0000313" key="7">
    <source>
        <dbReference type="Proteomes" id="UP001437256"/>
    </source>
</evidence>